<organism evidence="1 2">
    <name type="scientific">Salinivirga cyanobacteriivorans</name>
    <dbReference type="NCBI Taxonomy" id="1307839"/>
    <lineage>
        <taxon>Bacteria</taxon>
        <taxon>Pseudomonadati</taxon>
        <taxon>Bacteroidota</taxon>
        <taxon>Bacteroidia</taxon>
        <taxon>Bacteroidales</taxon>
        <taxon>Salinivirgaceae</taxon>
        <taxon>Salinivirga</taxon>
    </lineage>
</organism>
<dbReference type="KEGG" id="blq:L21SP5_03644"/>
<dbReference type="AlphaFoldDB" id="A0A0S2I4Y1"/>
<sequence>MKNQLINSVLLSDSNDLDIIFSELDKEKPQELVLKFHEQNLTYYLNRLKNDNSTKDIIIEQSWTELIKKAFNDVNKAISNNH</sequence>
<dbReference type="Proteomes" id="UP000064893">
    <property type="component" value="Chromosome"/>
</dbReference>
<keyword evidence="2" id="KW-1185">Reference proteome</keyword>
<evidence type="ECO:0000313" key="1">
    <source>
        <dbReference type="EMBL" id="ALO17245.1"/>
    </source>
</evidence>
<evidence type="ECO:0000313" key="2">
    <source>
        <dbReference type="Proteomes" id="UP000064893"/>
    </source>
</evidence>
<dbReference type="EMBL" id="CP013118">
    <property type="protein sequence ID" value="ALO17245.1"/>
    <property type="molecule type" value="Genomic_DNA"/>
</dbReference>
<reference evidence="1 2" key="1">
    <citation type="submission" date="2015-11" db="EMBL/GenBank/DDBJ databases">
        <title>Description and complete genome sequence of a novel strain predominating in hypersaline microbial mats and representing a new family of the Bacteriodetes phylum.</title>
        <authorList>
            <person name="Spring S."/>
            <person name="Bunk B."/>
            <person name="Sproer C."/>
            <person name="Klenk H.-P."/>
        </authorList>
    </citation>
    <scope>NUCLEOTIDE SEQUENCE [LARGE SCALE GENOMIC DNA]</scope>
    <source>
        <strain evidence="1 2">L21-Spi-D4</strain>
    </source>
</reference>
<dbReference type="STRING" id="1307839.L21SP5_03644"/>
<gene>
    <name evidence="1" type="ORF">L21SP5_03644</name>
</gene>
<accession>A0A0S2I4Y1</accession>
<name>A0A0S2I4Y1_9BACT</name>
<proteinExistence type="predicted"/>
<protein>
    <submittedName>
        <fullName evidence="1">Uncharacterized protein</fullName>
    </submittedName>
</protein>